<dbReference type="AlphaFoldDB" id="A0A1V4A852"/>
<protein>
    <recommendedName>
        <fullName evidence="3">DUF1684 domain-containing protein</fullName>
    </recommendedName>
</protein>
<evidence type="ECO:0000313" key="1">
    <source>
        <dbReference type="EMBL" id="OON78739.1"/>
    </source>
</evidence>
<reference evidence="1 2" key="1">
    <citation type="submission" date="2017-02" db="EMBL/GenBank/DDBJ databases">
        <title>Draft Genome Sequence of Streptomyces tsukubaensis F601, a Producer of the immunosuppressant tacrolimus FK506.</title>
        <authorList>
            <person name="Zong G."/>
            <person name="Zhong C."/>
            <person name="Fu J."/>
            <person name="Qin R."/>
            <person name="Cao G."/>
        </authorList>
    </citation>
    <scope>NUCLEOTIDE SEQUENCE [LARGE SCALE GENOMIC DNA]</scope>
    <source>
        <strain evidence="1 2">F601</strain>
    </source>
</reference>
<name>A0A1V4A852_9ACTN</name>
<comment type="caution">
    <text evidence="1">The sequence shown here is derived from an EMBL/GenBank/DDBJ whole genome shotgun (WGS) entry which is preliminary data.</text>
</comment>
<gene>
    <name evidence="1" type="ORF">B1H18_15215</name>
</gene>
<dbReference type="InterPro" id="IPR012467">
    <property type="entry name" value="DUF1684"/>
</dbReference>
<organism evidence="1 2">
    <name type="scientific">Streptomyces tsukubensis</name>
    <dbReference type="NCBI Taxonomy" id="83656"/>
    <lineage>
        <taxon>Bacteria</taxon>
        <taxon>Bacillati</taxon>
        <taxon>Actinomycetota</taxon>
        <taxon>Actinomycetes</taxon>
        <taxon>Kitasatosporales</taxon>
        <taxon>Streptomycetaceae</taxon>
        <taxon>Streptomyces</taxon>
    </lineage>
</organism>
<accession>A0A1V4A852</accession>
<evidence type="ECO:0000313" key="2">
    <source>
        <dbReference type="Proteomes" id="UP000190539"/>
    </source>
</evidence>
<sequence>MPDGLTLSASLEDGLSFDKNAIDSFDRNAVDGSVRLRSDDRVSLADGRWLTIGVLASTYSVYVWDPAASTRARLRDIAAYPWDPQWVVAAEYRQQDSELVRAVARARSVSPLGEDVSPIPGAFAFTLHGERHRLLAFEPVPGILLVVFRDGTSGTETPSIGRWLILPTPETGPVRLDFNRAMLPHHVFAESFPCPLPPQENHLPLRVEAGERVPLRD</sequence>
<dbReference type="PANTHER" id="PTHR41913:SF1">
    <property type="entry name" value="DUF1684 DOMAIN-CONTAINING PROTEIN"/>
    <property type="match status" value="1"/>
</dbReference>
<evidence type="ECO:0008006" key="3">
    <source>
        <dbReference type="Google" id="ProtNLM"/>
    </source>
</evidence>
<dbReference type="Proteomes" id="UP000190539">
    <property type="component" value="Unassembled WGS sequence"/>
</dbReference>
<dbReference type="STRING" id="83656.B1H18_15215"/>
<proteinExistence type="predicted"/>
<dbReference type="EMBL" id="MVFC01000011">
    <property type="protein sequence ID" value="OON78739.1"/>
    <property type="molecule type" value="Genomic_DNA"/>
</dbReference>
<dbReference type="PANTHER" id="PTHR41913">
    <property type="entry name" value="DUF1684 DOMAIN-CONTAINING PROTEIN"/>
    <property type="match status" value="1"/>
</dbReference>
<keyword evidence="2" id="KW-1185">Reference proteome</keyword>
<dbReference type="Pfam" id="PF07920">
    <property type="entry name" value="DUF1684"/>
    <property type="match status" value="1"/>
</dbReference>